<evidence type="ECO:0000256" key="2">
    <source>
        <dbReference type="ARBA" id="ARBA00022670"/>
    </source>
</evidence>
<dbReference type="Proteomes" id="UP001210865">
    <property type="component" value="Chromosome"/>
</dbReference>
<dbReference type="PANTHER" id="PTHR21666">
    <property type="entry name" value="PEPTIDASE-RELATED"/>
    <property type="match status" value="1"/>
</dbReference>
<evidence type="ECO:0000256" key="5">
    <source>
        <dbReference type="ARBA" id="ARBA00022833"/>
    </source>
</evidence>
<feature type="chain" id="PRO_5045386956" evidence="8">
    <location>
        <begin position="23"/>
        <end position="389"/>
    </location>
</feature>
<reference evidence="10 11" key="1">
    <citation type="submission" date="2022-12" db="EMBL/GenBank/DDBJ databases">
        <title>Sphingomonas abieness sp. nov., an endophytic bacterium isolated from Abies koreana.</title>
        <authorList>
            <person name="Jiang L."/>
            <person name="Lee J."/>
        </authorList>
    </citation>
    <scope>NUCLEOTIDE SEQUENCE [LARGE SCALE GENOMIC DNA]</scope>
    <source>
        <strain evidence="11">PAMB 00755</strain>
    </source>
</reference>
<evidence type="ECO:0000256" key="6">
    <source>
        <dbReference type="ARBA" id="ARBA00023049"/>
    </source>
</evidence>
<gene>
    <name evidence="10" type="ORF">PBT88_01980</name>
</gene>
<evidence type="ECO:0000313" key="10">
    <source>
        <dbReference type="EMBL" id="WBO22938.1"/>
    </source>
</evidence>
<dbReference type="CDD" id="cd12797">
    <property type="entry name" value="M23_peptidase"/>
    <property type="match status" value="1"/>
</dbReference>
<keyword evidence="8" id="KW-0732">Signal</keyword>
<dbReference type="SUPFAM" id="SSF51261">
    <property type="entry name" value="Duplicated hybrid motif"/>
    <property type="match status" value="1"/>
</dbReference>
<feature type="compositionally biased region" description="Basic and acidic residues" evidence="7">
    <location>
        <begin position="212"/>
        <end position="227"/>
    </location>
</feature>
<dbReference type="InterPro" id="IPR050570">
    <property type="entry name" value="Cell_wall_metabolism_enzyme"/>
</dbReference>
<dbReference type="Pfam" id="PF01551">
    <property type="entry name" value="Peptidase_M23"/>
    <property type="match status" value="1"/>
</dbReference>
<feature type="compositionally biased region" description="Low complexity" evidence="7">
    <location>
        <begin position="255"/>
        <end position="269"/>
    </location>
</feature>
<dbReference type="InterPro" id="IPR016047">
    <property type="entry name" value="M23ase_b-sheet_dom"/>
</dbReference>
<dbReference type="EMBL" id="CP115174">
    <property type="protein sequence ID" value="WBO22938.1"/>
    <property type="molecule type" value="Genomic_DNA"/>
</dbReference>
<keyword evidence="2" id="KW-0645">Protease</keyword>
<dbReference type="InterPro" id="IPR011055">
    <property type="entry name" value="Dup_hybrid_motif"/>
</dbReference>
<evidence type="ECO:0000256" key="1">
    <source>
        <dbReference type="ARBA" id="ARBA00001947"/>
    </source>
</evidence>
<feature type="domain" description="M23ase beta-sheet core" evidence="9">
    <location>
        <begin position="293"/>
        <end position="381"/>
    </location>
</feature>
<evidence type="ECO:0000256" key="8">
    <source>
        <dbReference type="SAM" id="SignalP"/>
    </source>
</evidence>
<organism evidence="10 11">
    <name type="scientific">Sphingomonas abietis</name>
    <dbReference type="NCBI Taxonomy" id="3012344"/>
    <lineage>
        <taxon>Bacteria</taxon>
        <taxon>Pseudomonadati</taxon>
        <taxon>Pseudomonadota</taxon>
        <taxon>Alphaproteobacteria</taxon>
        <taxon>Sphingomonadales</taxon>
        <taxon>Sphingomonadaceae</taxon>
        <taxon>Sphingomonas</taxon>
    </lineage>
</organism>
<comment type="cofactor">
    <cofactor evidence="1">
        <name>Zn(2+)</name>
        <dbReference type="ChEBI" id="CHEBI:29105"/>
    </cofactor>
</comment>
<sequence length="389" mass="40046">MHRRRILLAATAIAALATTAQAPGLDDARVSLLAAKQAAAAAEAHAAALSQAAEDAGDEAGRARAHAAALGMQVQAAQADIAAARARIRLIATLQQAARDRIGDKQGPILSLVAALQTMARRPPALAIAQPGSIDDIVHIRLLLADTLPVIQARTAGLRADLDRQTQLRGDAERAIAALAASQTLLGQRQAELGKVEQTALRRSQRLADQAADERQHALGLGEEARDAADRMQTLENAGDVRARLARLPGPELRPAGADDALPGADGPPRYALPASGEVATGFGEVAPSGVRSRGLTLATAPGARVTAPAAGMIVFAKPFRSYGQVVIIAHGGGWTTTVTGLAAIDAKVGQRVARGDALGTAGASVPLITTELRRDNHPIDIVAMAQAN</sequence>
<keyword evidence="5" id="KW-0862">Zinc</keyword>
<name>A0ABY7NNK2_9SPHN</name>
<dbReference type="RefSeq" id="WP_270077575.1">
    <property type="nucleotide sequence ID" value="NZ_CP115174.1"/>
</dbReference>
<keyword evidence="4" id="KW-0378">Hydrolase</keyword>
<evidence type="ECO:0000256" key="7">
    <source>
        <dbReference type="SAM" id="MobiDB-lite"/>
    </source>
</evidence>
<dbReference type="PANTHER" id="PTHR21666:SF288">
    <property type="entry name" value="CELL DIVISION PROTEIN YTFB"/>
    <property type="match status" value="1"/>
</dbReference>
<evidence type="ECO:0000256" key="3">
    <source>
        <dbReference type="ARBA" id="ARBA00022723"/>
    </source>
</evidence>
<evidence type="ECO:0000256" key="4">
    <source>
        <dbReference type="ARBA" id="ARBA00022801"/>
    </source>
</evidence>
<keyword evidence="6" id="KW-0482">Metalloprotease</keyword>
<proteinExistence type="predicted"/>
<dbReference type="Gene3D" id="2.70.70.10">
    <property type="entry name" value="Glucose Permease (Domain IIA)"/>
    <property type="match status" value="1"/>
</dbReference>
<protein>
    <submittedName>
        <fullName evidence="10">Peptidoglycan DD-metalloendopeptidase family protein</fullName>
    </submittedName>
</protein>
<feature type="region of interest" description="Disordered" evidence="7">
    <location>
        <begin position="249"/>
        <end position="276"/>
    </location>
</feature>
<evidence type="ECO:0000313" key="11">
    <source>
        <dbReference type="Proteomes" id="UP001210865"/>
    </source>
</evidence>
<accession>A0ABY7NNK2</accession>
<feature type="signal peptide" evidence="8">
    <location>
        <begin position="1"/>
        <end position="22"/>
    </location>
</feature>
<evidence type="ECO:0000259" key="9">
    <source>
        <dbReference type="Pfam" id="PF01551"/>
    </source>
</evidence>
<keyword evidence="11" id="KW-1185">Reference proteome</keyword>
<keyword evidence="3" id="KW-0479">Metal-binding</keyword>
<feature type="region of interest" description="Disordered" evidence="7">
    <location>
        <begin position="207"/>
        <end position="227"/>
    </location>
</feature>